<feature type="region of interest" description="Disordered" evidence="2">
    <location>
        <begin position="1656"/>
        <end position="1678"/>
    </location>
</feature>
<gene>
    <name evidence="6" type="ORF">LITE_LOCUS14908</name>
</gene>
<feature type="compositionally biased region" description="Polar residues" evidence="2">
    <location>
        <begin position="2005"/>
        <end position="2014"/>
    </location>
</feature>
<evidence type="ECO:0000313" key="6">
    <source>
        <dbReference type="EMBL" id="CAI0410802.1"/>
    </source>
</evidence>
<keyword evidence="1" id="KW-0808">Transferase</keyword>
<feature type="compositionally biased region" description="Basic and acidic residues" evidence="2">
    <location>
        <begin position="1905"/>
        <end position="1916"/>
    </location>
</feature>
<dbReference type="PANTHER" id="PTHR46635:SF2">
    <property type="entry name" value="GLYCOSYL TRANSFERASE FAMILY 1 DOMAIN-CONTAINING PROTEIN"/>
    <property type="match status" value="1"/>
</dbReference>
<dbReference type="SUPFAM" id="SSF53756">
    <property type="entry name" value="UDP-Glycosyltransferase/glycogen phosphorylase"/>
    <property type="match status" value="1"/>
</dbReference>
<protein>
    <recommendedName>
        <fullName evidence="8">Glycosyl transferase family 1 domain-containing protein</fullName>
    </recommendedName>
</protein>
<dbReference type="Pfam" id="PF00534">
    <property type="entry name" value="Glycos_transf_1"/>
    <property type="match status" value="1"/>
</dbReference>
<evidence type="ECO:0008006" key="8">
    <source>
        <dbReference type="Google" id="ProtNLM"/>
    </source>
</evidence>
<dbReference type="InterPro" id="IPR058941">
    <property type="entry name" value="HTH_AT3G52170-like"/>
</dbReference>
<feature type="region of interest" description="Disordered" evidence="2">
    <location>
        <begin position="1929"/>
        <end position="1948"/>
    </location>
</feature>
<feature type="domain" description="Glycosyl transferase family 1" evidence="4">
    <location>
        <begin position="417"/>
        <end position="529"/>
    </location>
</feature>
<feature type="domain" description="AT3G52170-like helix-turn-helix" evidence="5">
    <location>
        <begin position="1154"/>
        <end position="1201"/>
    </location>
</feature>
<sequence>MFRYSQPPEVDETAIPTTASTGADDAVTATTGGSDQTSHSIRDRLRFKRNPNQATSPTASTSGRGTKSREDRAPSSRSRWHHHHGTGGRRKSWFAFRGVYLFYFVIVFSVLAFAIASVLLQSSVTSVMFSTGWSEHRRSVGEGLRLGTTLKFVPGIRSRPLVEGQGLDQIRMQQVARVGLRAPRLAIILGNVKKNPQLLMLITIMKHLRILGYSLQIYASKNSRAQSVLEQAGGQISILPTDNYSHIDWSMFDGIIVDSLQGRESMSSLMQEPFCSIPVIWIIQEDALANRLPVYEEMGWTHLMTYWRSAFSRASVVVFPDFTLPMLYSVVDPGNFFVIPGSPVDVWAADIYRKTHDKHQLRMNNGFDKEDIVVLVVGSSFFYNELSWDYAVAMHTLGPLLAKYARRNDAEGSFKFVFLCGNSTDGDAIQEVASRLGLIHGSVRHYGLNGDVSSVLLMADIVLYGSSQDEQGFPPLIIRAMTFGIPVLTPEIPIMKKYVSDESHVLFFPKYDPEALMRTFSLLISDGSLSKLARTLSLSGRLYAKDMLASECVSGYAKLLENILSYPSDTLLPASVDRLQQITWEWSLFGEEIDGEAADSNIRVLSVVQNLETEVQDLVTSTNTSGISTEISEPDGLTKLDWDVLDEIESSEEFENVELEQFEERMDKHPGIWDEIYRNARKAEKLKFEANERDEGELERTGQPVCIYEIYSGAGAWPFLHHGSLYRGLSLSTKARRSRSDDVDAVARLPLLNDTYYRDILCELGGMFSIANKVDEIHKRPWIGFQSWRATGRKVSLSPKAEKVLEEKIQRETVGDVVYFWTRLDKDYEATASSAKLGFWSICDLLNAGHCRTTFENAFRQMYSLPSHLEGLPPMPEDGGHWSALHSWVMPTPSFLEFTMFSRMFVDSLDSLQANSGVACMFSSSEVEEKHCYCRIMELLVNVWAYHSGRKMVYIDPETGSFEEQHSIEERKGGVMWAKYMNLTLLKSMDEDLAEAADDGDLLRERWLWPLTGEVHWQGIYERERVERYRQKMDKKRKNREKLSSGKESASIQTPFYYFTRISVTQGDCEEGRNRKKKKKKKKRRRSAFLQLQSWNESIGWLVPFLVGGGLYAPRNKGRPMRYMNGGGEFSRTLARAWSSQSRRRRVPGIRLPREERKAMVESFVKQYQQSNNGKFSSLTVTRQEVGGSPLVLRHILQDVKVVWSRDQAQKPGLAEPSPQEVAGVQASGSEVKQPAGIVLEAYHLQGDVDSDRVNAAGVHTSGSLEHNEQATAVPDVVVNTTALEMNESAKQSLVKGQASEGSMRVGKTVEVMRSEVKVTEEENVALEVSHSQPAQTGEREELDTRNQGSSSENDRTLEQSYIRSEKVETITDDTSVSAGRVHQSDLRADVPDNVEHSRDRSGGPSPILAPPSPKPAGRPDTNLGQAYEDVKLHYTIRKELGWGQFRVPSLCIENSTGKQYVCQSISKRQLIAKKHLQACRQAGPKLKASGKFRRIDPKTRPSLTRVTMEDTVPLRNFAVSCFRAYNSFLLQGYVLKTLDCHSSIMHAIKGGWVGQTFALSKSNESGGRKSRIRRSKEERKGMVELFIKKYQSLNNGNFPSLNLTHKEVGGSFYTVREIVREIIQENRVLGPAKFLPEEQDFYEWSEQYPLGTISTEPQPSSAWSPNGTTVPTDQRPSSLEEFSFSCRGRAEIHDDTAETGQIINANFEVVGSAESDQQMVNELHVTDNEVASIESILVPTDASIDNHGVKTVSAEVQAGGLLENKSISNVVGYALQDDLLLEVGESYEQMNAAVEIQAIGTEKNASVADAVTDVPALEVEESDQGVPREVQALETEKSVEEVPDTVLLSPSLEVEEFKEQIHAELQVKVPGKSAKEEVGPSRAKVFEIEDVVVETFPLPTVSRIDGRTSKENDVGDDKDDYQNSSLLERKSTGANEQESKSPVGASVVGSELNTIKEGIVHDRKLGVNVKPKLSNGQASTVMNRGKNAAPNATSASAGGHQESDIQASVSGNKANVGRSKNSQKRGDPALDRINIRSWQRSSRVPPQSETNPLWAAFQAFVTAFVKFWSE</sequence>
<dbReference type="PANTHER" id="PTHR46635">
    <property type="entry name" value="GLYCOSYL TRANSFERASE FAMILY 1 PROTEIN"/>
    <property type="match status" value="1"/>
</dbReference>
<feature type="compositionally biased region" description="Low complexity" evidence="2">
    <location>
        <begin position="17"/>
        <end position="35"/>
    </location>
</feature>
<dbReference type="Pfam" id="PF25896">
    <property type="entry name" value="HTH_AT3G52170"/>
    <property type="match status" value="2"/>
</dbReference>
<evidence type="ECO:0000256" key="2">
    <source>
        <dbReference type="SAM" id="MobiDB-lite"/>
    </source>
</evidence>
<dbReference type="Gene3D" id="3.30.200.20">
    <property type="entry name" value="Phosphorylase Kinase, domain 1"/>
    <property type="match status" value="1"/>
</dbReference>
<evidence type="ECO:0000256" key="3">
    <source>
        <dbReference type="SAM" id="Phobius"/>
    </source>
</evidence>
<evidence type="ECO:0000256" key="1">
    <source>
        <dbReference type="ARBA" id="ARBA00022676"/>
    </source>
</evidence>
<keyword evidence="3" id="KW-0472">Membrane</keyword>
<feature type="region of interest" description="Disordered" evidence="2">
    <location>
        <begin position="1323"/>
        <end position="1424"/>
    </location>
</feature>
<proteinExistence type="predicted"/>
<evidence type="ECO:0000259" key="4">
    <source>
        <dbReference type="Pfam" id="PF00534"/>
    </source>
</evidence>
<evidence type="ECO:0000259" key="5">
    <source>
        <dbReference type="Pfam" id="PF25896"/>
    </source>
</evidence>
<keyword evidence="3" id="KW-0812">Transmembrane</keyword>
<reference evidence="6" key="1">
    <citation type="submission" date="2022-08" db="EMBL/GenBank/DDBJ databases">
        <authorList>
            <person name="Gutierrez-Valencia J."/>
        </authorList>
    </citation>
    <scope>NUCLEOTIDE SEQUENCE</scope>
</reference>
<feature type="compositionally biased region" description="Basic and acidic residues" evidence="2">
    <location>
        <begin position="1383"/>
        <end position="1402"/>
    </location>
</feature>
<feature type="region of interest" description="Disordered" evidence="2">
    <location>
        <begin position="1971"/>
        <end position="2050"/>
    </location>
</feature>
<keyword evidence="7" id="KW-1185">Reference proteome</keyword>
<feature type="region of interest" description="Disordered" evidence="2">
    <location>
        <begin position="1904"/>
        <end position="1924"/>
    </location>
</feature>
<feature type="compositionally biased region" description="Polar residues" evidence="2">
    <location>
        <begin position="50"/>
        <end position="65"/>
    </location>
</feature>
<feature type="transmembrane region" description="Helical" evidence="3">
    <location>
        <begin position="99"/>
        <end position="120"/>
    </location>
</feature>
<feature type="compositionally biased region" description="Polar residues" evidence="2">
    <location>
        <begin position="2037"/>
        <end position="2050"/>
    </location>
</feature>
<dbReference type="GO" id="GO:0016757">
    <property type="term" value="F:glycosyltransferase activity"/>
    <property type="evidence" value="ECO:0007669"/>
    <property type="project" value="UniProtKB-KW"/>
</dbReference>
<keyword evidence="1" id="KW-0328">Glycosyltransferase</keyword>
<dbReference type="Proteomes" id="UP001154282">
    <property type="component" value="Unassembled WGS sequence"/>
</dbReference>
<dbReference type="EMBL" id="CAMGYJ010000005">
    <property type="protein sequence ID" value="CAI0410802.1"/>
    <property type="molecule type" value="Genomic_DNA"/>
</dbReference>
<feature type="region of interest" description="Disordered" evidence="2">
    <location>
        <begin position="1"/>
        <end position="89"/>
    </location>
</feature>
<accession>A0AAV0JLI1</accession>
<feature type="domain" description="AT3G52170-like helix-turn-helix" evidence="5">
    <location>
        <begin position="1576"/>
        <end position="1624"/>
    </location>
</feature>
<feature type="compositionally biased region" description="Basic residues" evidence="2">
    <location>
        <begin position="78"/>
        <end position="89"/>
    </location>
</feature>
<keyword evidence="3" id="KW-1133">Transmembrane helix</keyword>
<organism evidence="6 7">
    <name type="scientific">Linum tenue</name>
    <dbReference type="NCBI Taxonomy" id="586396"/>
    <lineage>
        <taxon>Eukaryota</taxon>
        <taxon>Viridiplantae</taxon>
        <taxon>Streptophyta</taxon>
        <taxon>Embryophyta</taxon>
        <taxon>Tracheophyta</taxon>
        <taxon>Spermatophyta</taxon>
        <taxon>Magnoliopsida</taxon>
        <taxon>eudicotyledons</taxon>
        <taxon>Gunneridae</taxon>
        <taxon>Pentapetalae</taxon>
        <taxon>rosids</taxon>
        <taxon>fabids</taxon>
        <taxon>Malpighiales</taxon>
        <taxon>Linaceae</taxon>
        <taxon>Linum</taxon>
    </lineage>
</organism>
<feature type="compositionally biased region" description="Basic and acidic residues" evidence="2">
    <location>
        <begin position="2025"/>
        <end position="2035"/>
    </location>
</feature>
<feature type="compositionally biased region" description="Pro residues" evidence="2">
    <location>
        <begin position="1408"/>
        <end position="1417"/>
    </location>
</feature>
<dbReference type="InterPro" id="IPR001296">
    <property type="entry name" value="Glyco_trans_1"/>
</dbReference>
<name>A0AAV0JLI1_9ROSI</name>
<comment type="caution">
    <text evidence="6">The sequence shown here is derived from an EMBL/GenBank/DDBJ whole genome shotgun (WGS) entry which is preliminary data.</text>
</comment>
<feature type="compositionally biased region" description="Basic and acidic residues" evidence="2">
    <location>
        <begin position="1353"/>
        <end position="1370"/>
    </location>
</feature>
<dbReference type="Gene3D" id="3.40.50.2000">
    <property type="entry name" value="Glycogen Phosphorylase B"/>
    <property type="match status" value="1"/>
</dbReference>
<evidence type="ECO:0000313" key="7">
    <source>
        <dbReference type="Proteomes" id="UP001154282"/>
    </source>
</evidence>